<evidence type="ECO:0000256" key="4">
    <source>
        <dbReference type="ARBA" id="ARBA00022786"/>
    </source>
</evidence>
<dbReference type="Gene3D" id="3.30.2160.10">
    <property type="entry name" value="Hect, E3 ligase catalytic domain"/>
    <property type="match status" value="1"/>
</dbReference>
<dbReference type="PROSITE" id="PS50237">
    <property type="entry name" value="HECT"/>
    <property type="match status" value="1"/>
</dbReference>
<dbReference type="EC" id="2.3.2.26" evidence="2"/>
<dbReference type="PANTHER" id="PTHR45700">
    <property type="entry name" value="UBIQUITIN-PROTEIN LIGASE E3C"/>
    <property type="match status" value="1"/>
</dbReference>
<evidence type="ECO:0000256" key="1">
    <source>
        <dbReference type="ARBA" id="ARBA00000885"/>
    </source>
</evidence>
<reference evidence="9 10" key="1">
    <citation type="journal article" date="2018" name="Nat. Microbiol.">
        <title>Leveraging single-cell genomics to expand the fungal tree of life.</title>
        <authorList>
            <person name="Ahrendt S.R."/>
            <person name="Quandt C.A."/>
            <person name="Ciobanu D."/>
            <person name="Clum A."/>
            <person name="Salamov A."/>
            <person name="Andreopoulos B."/>
            <person name="Cheng J.F."/>
            <person name="Woyke T."/>
            <person name="Pelin A."/>
            <person name="Henrissat B."/>
            <person name="Reynolds N.K."/>
            <person name="Benny G.L."/>
            <person name="Smith M.E."/>
            <person name="James T.Y."/>
            <person name="Grigoriev I.V."/>
        </authorList>
    </citation>
    <scope>NUCLEOTIDE SEQUENCE [LARGE SCALE GENOMIC DNA]</scope>
    <source>
        <strain evidence="9 10">ATCC 52028</strain>
    </source>
</reference>
<feature type="active site" description="Glycyl thioester intermediate" evidence="5">
    <location>
        <position position="256"/>
    </location>
</feature>
<comment type="catalytic activity">
    <reaction evidence="1">
        <text>S-ubiquitinyl-[E2 ubiquitin-conjugating enzyme]-L-cysteine + [acceptor protein]-L-lysine = [E2 ubiquitin-conjugating enzyme]-L-cysteine + N(6)-ubiquitinyl-[acceptor protein]-L-lysine.</text>
        <dbReference type="EC" id="2.3.2.26"/>
    </reaction>
</comment>
<dbReference type="Proteomes" id="UP000274922">
    <property type="component" value="Unassembled WGS sequence"/>
</dbReference>
<dbReference type="OrthoDB" id="8068875at2759"/>
<dbReference type="Gene3D" id="3.30.2410.10">
    <property type="entry name" value="Hect, E3 ligase catalytic domain"/>
    <property type="match status" value="1"/>
</dbReference>
<evidence type="ECO:0000259" key="6">
    <source>
        <dbReference type="PROSITE" id="PS50237"/>
    </source>
</evidence>
<dbReference type="PANTHER" id="PTHR45700:SF8">
    <property type="entry name" value="HECT-TYPE E3 UBIQUITIN TRANSFERASE"/>
    <property type="match status" value="1"/>
</dbReference>
<dbReference type="Gene3D" id="3.90.1750.10">
    <property type="entry name" value="Hect, E3 ligase catalytic domains"/>
    <property type="match status" value="1"/>
</dbReference>
<dbReference type="InterPro" id="IPR044611">
    <property type="entry name" value="E3A/B/C-like"/>
</dbReference>
<evidence type="ECO:0000256" key="3">
    <source>
        <dbReference type="ARBA" id="ARBA00022679"/>
    </source>
</evidence>
<dbReference type="EMBL" id="ML009412">
    <property type="protein sequence ID" value="RKO97102.1"/>
    <property type="molecule type" value="Genomic_DNA"/>
</dbReference>
<dbReference type="AlphaFoldDB" id="A0A4P9WWM2"/>
<dbReference type="FunFam" id="3.30.2410.10:FF:000003">
    <property type="entry name" value="probable E3 ubiquitin-protein ligase HERC4 isoform X1"/>
    <property type="match status" value="1"/>
</dbReference>
<organism evidence="7 9">
    <name type="scientific">Caulochytrium protostelioides</name>
    <dbReference type="NCBI Taxonomy" id="1555241"/>
    <lineage>
        <taxon>Eukaryota</taxon>
        <taxon>Fungi</taxon>
        <taxon>Fungi incertae sedis</taxon>
        <taxon>Chytridiomycota</taxon>
        <taxon>Chytridiomycota incertae sedis</taxon>
        <taxon>Chytridiomycetes</taxon>
        <taxon>Caulochytriales</taxon>
        <taxon>Caulochytriaceae</taxon>
        <taxon>Caulochytrium</taxon>
    </lineage>
</organism>
<keyword evidence="4 5" id="KW-0833">Ubl conjugation pathway</keyword>
<dbReference type="EMBL" id="ML014156">
    <property type="protein sequence ID" value="RKP01973.1"/>
    <property type="molecule type" value="Genomic_DNA"/>
</dbReference>
<dbReference type="STRING" id="1555241.A0A4P9WWM2"/>
<evidence type="ECO:0000313" key="9">
    <source>
        <dbReference type="Proteomes" id="UP000268535"/>
    </source>
</evidence>
<evidence type="ECO:0000256" key="5">
    <source>
        <dbReference type="PROSITE-ProRule" id="PRU00104"/>
    </source>
</evidence>
<proteinExistence type="predicted"/>
<accession>A0A4P9WWM2</accession>
<evidence type="ECO:0000256" key="2">
    <source>
        <dbReference type="ARBA" id="ARBA00012485"/>
    </source>
</evidence>
<feature type="domain" description="HECT" evidence="6">
    <location>
        <begin position="1"/>
        <end position="288"/>
    </location>
</feature>
<dbReference type="Proteomes" id="UP000268535">
    <property type="component" value="Unassembled WGS sequence"/>
</dbReference>
<sequence>MFVQLEETRYCWFNGASLESERQFELVGTIMGLAVYNGMILGTNFPRLLYKKLLDEPADLEDIKETFPALGRGFQQLLDWEDGDVSDVFMRTFEISYDVYGEVRTFPLVDGGADVFVTNANREAYVRLYIDHFVNTSVRRPFRGFRQGFYKVCGGNALKLCRSEELELLVCGNSGEDMDFHELETAAQYDDGYGPDHPTIQAFWRVVHRMPWSRKKKLLNFVTASDRVPVKGPGQILFVVQRNGPDTDRLPTALTCFGRLLLPEYADEAKLEDRLTTAIEEARGFGLV</sequence>
<dbReference type="GO" id="GO:0000209">
    <property type="term" value="P:protein polyubiquitination"/>
    <property type="evidence" value="ECO:0007669"/>
    <property type="project" value="InterPro"/>
</dbReference>
<dbReference type="SUPFAM" id="SSF56204">
    <property type="entry name" value="Hect, E3 ligase catalytic domain"/>
    <property type="match status" value="1"/>
</dbReference>
<protein>
    <recommendedName>
        <fullName evidence="2">HECT-type E3 ubiquitin transferase</fullName>
        <ecNumber evidence="2">2.3.2.26</ecNumber>
    </recommendedName>
</protein>
<dbReference type="GO" id="GO:0061630">
    <property type="term" value="F:ubiquitin protein ligase activity"/>
    <property type="evidence" value="ECO:0007669"/>
    <property type="project" value="UniProtKB-EC"/>
</dbReference>
<gene>
    <name evidence="7" type="ORF">CAUPRSCDRAFT_7014</name>
    <name evidence="8" type="ORF">CXG81DRAFT_11343</name>
</gene>
<dbReference type="InterPro" id="IPR000569">
    <property type="entry name" value="HECT_dom"/>
</dbReference>
<dbReference type="SMART" id="SM00119">
    <property type="entry name" value="HECTc"/>
    <property type="match status" value="1"/>
</dbReference>
<reference evidence="8" key="2">
    <citation type="submission" date="2018-04" db="EMBL/GenBank/DDBJ databases">
        <title>Leveraging single-cell genomics to expand the Fungal Tree of Life.</title>
        <authorList>
            <consortium name="DOE Joint Genome Institute"/>
            <person name="Ahrendt S.R."/>
            <person name="Quandt C.A."/>
            <person name="Ciobanu D."/>
            <person name="Clum A."/>
            <person name="Salamov A."/>
            <person name="Andreopoulos B."/>
            <person name="Cheng J.-F."/>
            <person name="Woyke T."/>
            <person name="Pelin A."/>
            <person name="Henrissat B."/>
            <person name="Benny G.L."/>
            <person name="Smith M.E."/>
            <person name="James T.Y."/>
            <person name="Grigoriev I.V."/>
        </authorList>
    </citation>
    <scope>NUCLEOTIDE SEQUENCE</scope>
    <source>
        <strain evidence="8">ATCC 52028</strain>
    </source>
</reference>
<dbReference type="Pfam" id="PF00632">
    <property type="entry name" value="HECT"/>
    <property type="match status" value="1"/>
</dbReference>
<name>A0A4P9WWM2_9FUNG</name>
<evidence type="ECO:0000313" key="8">
    <source>
        <dbReference type="EMBL" id="RKP01973.1"/>
    </source>
</evidence>
<dbReference type="InterPro" id="IPR035983">
    <property type="entry name" value="Hect_E3_ubiquitin_ligase"/>
</dbReference>
<keyword evidence="3" id="KW-0808">Transferase</keyword>
<evidence type="ECO:0000313" key="10">
    <source>
        <dbReference type="Proteomes" id="UP000274922"/>
    </source>
</evidence>
<evidence type="ECO:0000313" key="7">
    <source>
        <dbReference type="EMBL" id="RKO97102.1"/>
    </source>
</evidence>
<keyword evidence="10" id="KW-1185">Reference proteome</keyword>
<reference evidence="7" key="3">
    <citation type="submission" date="2018-08" db="EMBL/GenBank/DDBJ databases">
        <title>Leveraging single-cell genomics to expand the Fungal Tree of Life.</title>
        <authorList>
            <consortium name="DOE Joint Genome Institute"/>
            <person name="Ahrendt S.R."/>
            <person name="Quandt C.A."/>
            <person name="Ciobanu D."/>
            <person name="Clum A."/>
            <person name="Salamov A."/>
            <person name="Andreopoulos B."/>
            <person name="Cheng J.-F."/>
            <person name="Woyke T."/>
            <person name="Pelin A."/>
            <person name="Henrissat B."/>
            <person name="Reynolds N."/>
            <person name="Benny G.L."/>
            <person name="Smith M.E."/>
            <person name="James T.Y."/>
            <person name="Grigoriev I.V."/>
        </authorList>
    </citation>
    <scope>NUCLEOTIDE SEQUENCE</scope>
    <source>
        <strain evidence="7">ATCC 52028</strain>
    </source>
</reference>